<gene>
    <name evidence="2" type="ORF">FNT36_11045</name>
</gene>
<evidence type="ECO:0000256" key="1">
    <source>
        <dbReference type="SAM" id="SignalP"/>
    </source>
</evidence>
<dbReference type="Proteomes" id="UP000317624">
    <property type="component" value="Unassembled WGS sequence"/>
</dbReference>
<keyword evidence="2" id="KW-0121">Carboxypeptidase</keyword>
<feature type="chain" id="PRO_5021794966" evidence="1">
    <location>
        <begin position="23"/>
        <end position="143"/>
    </location>
</feature>
<protein>
    <submittedName>
        <fullName evidence="2">Carboxypeptidase-like regulatory domain-containing protein</fullName>
    </submittedName>
</protein>
<proteinExistence type="predicted"/>
<sequence>MKYSFLLPLACSLLLQVISASAQTTQPIAAGQAPTGPVPVQLSCRSFSGHVKSDAGTPLVGATVMVKGTYVARTTNDEGYFTFDLPSVPTQAPHLMVSSAGFGPQEFLITTCEPLAIELQMLEGTRIKKRGKHKGFIKQAGKG</sequence>
<dbReference type="RefSeq" id="WP_144847526.1">
    <property type="nucleotide sequence ID" value="NZ_VMRJ01000003.1"/>
</dbReference>
<dbReference type="OrthoDB" id="3306666at2"/>
<reference evidence="2 3" key="1">
    <citation type="submission" date="2019-07" db="EMBL/GenBank/DDBJ databases">
        <title>Hymenobacter sp. straun FUR1 Genome sequencing and assembly.</title>
        <authorList>
            <person name="Chhetri G."/>
        </authorList>
    </citation>
    <scope>NUCLEOTIDE SEQUENCE [LARGE SCALE GENOMIC DNA]</scope>
    <source>
        <strain evidence="2 3">Fur1</strain>
    </source>
</reference>
<dbReference type="GO" id="GO:0004180">
    <property type="term" value="F:carboxypeptidase activity"/>
    <property type="evidence" value="ECO:0007669"/>
    <property type="project" value="UniProtKB-KW"/>
</dbReference>
<dbReference type="AlphaFoldDB" id="A0A558BU63"/>
<keyword evidence="3" id="KW-1185">Reference proteome</keyword>
<name>A0A558BU63_9BACT</name>
<evidence type="ECO:0000313" key="2">
    <source>
        <dbReference type="EMBL" id="TVT40035.1"/>
    </source>
</evidence>
<keyword evidence="2" id="KW-0378">Hydrolase</keyword>
<dbReference type="EMBL" id="VMRJ01000003">
    <property type="protein sequence ID" value="TVT40035.1"/>
    <property type="molecule type" value="Genomic_DNA"/>
</dbReference>
<keyword evidence="2" id="KW-0645">Protease</keyword>
<dbReference type="SUPFAM" id="SSF49464">
    <property type="entry name" value="Carboxypeptidase regulatory domain-like"/>
    <property type="match status" value="1"/>
</dbReference>
<dbReference type="InterPro" id="IPR008969">
    <property type="entry name" value="CarboxyPept-like_regulatory"/>
</dbReference>
<evidence type="ECO:0000313" key="3">
    <source>
        <dbReference type="Proteomes" id="UP000317624"/>
    </source>
</evidence>
<accession>A0A558BU63</accession>
<organism evidence="2 3">
    <name type="scientific">Hymenobacter setariae</name>
    <dbReference type="NCBI Taxonomy" id="2594794"/>
    <lineage>
        <taxon>Bacteria</taxon>
        <taxon>Pseudomonadati</taxon>
        <taxon>Bacteroidota</taxon>
        <taxon>Cytophagia</taxon>
        <taxon>Cytophagales</taxon>
        <taxon>Hymenobacteraceae</taxon>
        <taxon>Hymenobacter</taxon>
    </lineage>
</organism>
<dbReference type="Gene3D" id="2.60.40.1120">
    <property type="entry name" value="Carboxypeptidase-like, regulatory domain"/>
    <property type="match status" value="1"/>
</dbReference>
<comment type="caution">
    <text evidence="2">The sequence shown here is derived from an EMBL/GenBank/DDBJ whole genome shotgun (WGS) entry which is preliminary data.</text>
</comment>
<feature type="signal peptide" evidence="1">
    <location>
        <begin position="1"/>
        <end position="22"/>
    </location>
</feature>
<dbReference type="Pfam" id="PF13715">
    <property type="entry name" value="CarbopepD_reg_2"/>
    <property type="match status" value="1"/>
</dbReference>
<keyword evidence="1" id="KW-0732">Signal</keyword>